<dbReference type="RefSeq" id="WP_075758118.1">
    <property type="nucleotide sequence ID" value="NZ_CP146992.1"/>
</dbReference>
<feature type="transmembrane region" description="Helical" evidence="4">
    <location>
        <begin position="251"/>
        <end position="269"/>
    </location>
</feature>
<evidence type="ECO:0000313" key="8">
    <source>
        <dbReference type="Proteomes" id="UP000245702"/>
    </source>
</evidence>
<evidence type="ECO:0000313" key="5">
    <source>
        <dbReference type="EMBL" id="CVK21529.1"/>
    </source>
</evidence>
<dbReference type="Proteomes" id="UP000245702">
    <property type="component" value="Unassembled WGS sequence"/>
</dbReference>
<dbReference type="KEGG" id="ssph:SPSPH_047240"/>
<protein>
    <submittedName>
        <fullName evidence="5">TrbL/VirB6 plasmid conjugal transfer protein</fullName>
    </submittedName>
</protein>
<dbReference type="OrthoDB" id="1624769at2"/>
<dbReference type="InterPro" id="IPR007688">
    <property type="entry name" value="Conjugal_tfr_TrbL/VirB6"/>
</dbReference>
<keyword evidence="6" id="KW-0614">Plasmid</keyword>
<dbReference type="GO" id="GO:0030255">
    <property type="term" value="P:protein secretion by the type IV secretion system"/>
    <property type="evidence" value="ECO:0007669"/>
    <property type="project" value="InterPro"/>
</dbReference>
<dbReference type="Pfam" id="PF04610">
    <property type="entry name" value="TrbL"/>
    <property type="match status" value="1"/>
</dbReference>
<name>A0A1U7M9S5_9FIRM</name>
<evidence type="ECO:0000313" key="6">
    <source>
        <dbReference type="EMBL" id="WXA41912.1"/>
    </source>
</evidence>
<feature type="transmembrane region" description="Helical" evidence="4">
    <location>
        <begin position="219"/>
        <end position="239"/>
    </location>
</feature>
<gene>
    <name evidence="6" type="ORF">SPSPH_047240</name>
    <name evidence="5" type="ORF">SSPH_04221</name>
</gene>
<feature type="transmembrane region" description="Helical" evidence="4">
    <location>
        <begin position="178"/>
        <end position="198"/>
    </location>
</feature>
<keyword evidence="2 4" id="KW-1133">Transmembrane helix</keyword>
<sequence>MEGLLTSLLKSFVNSFDAGTAVVVTMGTGLLGFLLIIDLIISHGLNLKDEDHISLLIRECLKYGTYLFFLKNYIWLKGEIIEGFIYVGTQAGSAGGGGSSDIFNPSYICEIGFHLMDKVYAFVDAQTAGDGSSLINLIWAATTGELTVAKLFPNLFYWSVSLLICLAFYIIAFQVFLALLECHLVMMLIPIYLPFGVFSKTAFMAEGAIGSVIGIGSKIMLLAAIMSVSIPLIEGWSIPGSPPTQLDCLRLLSGAGGVALLSWVGPNFLGSMMNGRPSLSASTATGTAMGAAYLGHRGYGAVRGMASKGMSGAKISGQTIRNMIKPK</sequence>
<reference evidence="5 8" key="1">
    <citation type="submission" date="2016-01" db="EMBL/GenBank/DDBJ databases">
        <authorList>
            <person name="Brown R."/>
        </authorList>
    </citation>
    <scope>NUCLEOTIDE SEQUENCE [LARGE SCALE GENOMIC DNA]</scope>
    <source>
        <strain evidence="5">Sporomusa sphaeroides DSM 2875</strain>
    </source>
</reference>
<geneLocation type="plasmid" evidence="6 7">
    <name>pSSP59</name>
</geneLocation>
<dbReference type="Proteomes" id="UP000186950">
    <property type="component" value="Plasmid pSSP59"/>
</dbReference>
<reference evidence="6" key="2">
    <citation type="submission" date="2024-03" db="EMBL/GenBank/DDBJ databases">
        <title>Complete genome sequence of Sporomusa sphaeroides DSM 2875T isolated from mud of the Leine river and Sporomusa ovata DSM 2662T isolated from sugar beet leaf silage.</title>
        <authorList>
            <person name="Boeer T."/>
            <person name="Lueschen A."/>
            <person name="Daniel R."/>
            <person name="Poehlein A."/>
        </authorList>
    </citation>
    <scope>NUCLEOTIDE SEQUENCE</scope>
    <source>
        <strain evidence="6">DSM 2875</strain>
        <plasmid evidence="6">pSSP59</plasmid>
    </source>
</reference>
<dbReference type="AlphaFoldDB" id="A0A1U7M9S5"/>
<proteinExistence type="predicted"/>
<evidence type="ECO:0000256" key="3">
    <source>
        <dbReference type="ARBA" id="ARBA00023136"/>
    </source>
</evidence>
<evidence type="ECO:0000256" key="1">
    <source>
        <dbReference type="ARBA" id="ARBA00022692"/>
    </source>
</evidence>
<dbReference type="EMBL" id="FCOW01000038">
    <property type="protein sequence ID" value="CVK21529.1"/>
    <property type="molecule type" value="Genomic_DNA"/>
</dbReference>
<evidence type="ECO:0000256" key="2">
    <source>
        <dbReference type="ARBA" id="ARBA00022989"/>
    </source>
</evidence>
<evidence type="ECO:0000313" key="7">
    <source>
        <dbReference type="Proteomes" id="UP000186950"/>
    </source>
</evidence>
<evidence type="ECO:0000256" key="4">
    <source>
        <dbReference type="SAM" id="Phobius"/>
    </source>
</evidence>
<keyword evidence="1 4" id="KW-0812">Transmembrane</keyword>
<accession>A0A1U7M9S5</accession>
<feature type="transmembrane region" description="Helical" evidence="4">
    <location>
        <begin position="155"/>
        <end position="172"/>
    </location>
</feature>
<feature type="transmembrane region" description="Helical" evidence="4">
    <location>
        <begin position="20"/>
        <end position="41"/>
    </location>
</feature>
<keyword evidence="8" id="KW-1185">Reference proteome</keyword>
<organism evidence="6 7">
    <name type="scientific">Sporomusa sphaeroides DSM 2875</name>
    <dbReference type="NCBI Taxonomy" id="1337886"/>
    <lineage>
        <taxon>Bacteria</taxon>
        <taxon>Bacillati</taxon>
        <taxon>Bacillota</taxon>
        <taxon>Negativicutes</taxon>
        <taxon>Selenomonadales</taxon>
        <taxon>Sporomusaceae</taxon>
        <taxon>Sporomusa</taxon>
    </lineage>
</organism>
<keyword evidence="3 4" id="KW-0472">Membrane</keyword>
<dbReference type="EMBL" id="CP146992">
    <property type="protein sequence ID" value="WXA41912.1"/>
    <property type="molecule type" value="Genomic_DNA"/>
</dbReference>